<keyword evidence="2 4" id="KW-0808">Transferase</keyword>
<keyword evidence="7" id="KW-1185">Reference proteome</keyword>
<feature type="binding site" evidence="4">
    <location>
        <begin position="211"/>
        <end position="213"/>
    </location>
    <ligand>
        <name>substrate</name>
    </ligand>
</feature>
<dbReference type="InterPro" id="IPR010044">
    <property type="entry name" value="MTAP"/>
</dbReference>
<protein>
    <recommendedName>
        <fullName evidence="4">S-methyl-5'-thioadenosine phosphorylase</fullName>
        <ecNumber evidence="4">2.4.2.28</ecNumber>
    </recommendedName>
    <alternativeName>
        <fullName evidence="4">5'-methylthioadenosine phosphorylase</fullName>
        <shortName evidence="4">MTA phosphorylase</shortName>
        <shortName evidence="4">MTAP</shortName>
    </alternativeName>
</protein>
<feature type="binding site" evidence="4">
    <location>
        <begin position="56"/>
        <end position="57"/>
    </location>
    <ligand>
        <name>phosphate</name>
        <dbReference type="ChEBI" id="CHEBI:43474"/>
    </ligand>
</feature>
<dbReference type="Proteomes" id="UP000223071">
    <property type="component" value="Unassembled WGS sequence"/>
</dbReference>
<dbReference type="UniPathway" id="UPA00904">
    <property type="reaction ID" value="UER00873"/>
</dbReference>
<sequence>MTTEKIPLAVIGGSGFYEMPGLTDIEEVEVATPFGAPSDRIRIGTLEGTRVAFLARHGRQHTILPSELPQRANFWALKSLSVERVISVSAVGSLRESMVPGHLVVPSQLIDRTWGRPSTFFGDGLVAHISFAEPFCGRMRAAALEAARAAGATVHDGGVYVVMQGPAFSTRAESELHRAWGADLIGMTALPEAKLAREAELCYATLACVTDYDCWHEAEEAVDAATVFATLQRNVAVSQEAVRLLVQRLPERQGCPCATALDAAIVGRREAVPADVRERLAPILARWLGGGA</sequence>
<comment type="pathway">
    <text evidence="4">Amino-acid biosynthesis; L-methionine biosynthesis via salvage pathway; S-methyl-5-thio-alpha-D-ribose 1-phosphate from S-methyl-5'-thioadenosine (phosphorylase route): step 1/1.</text>
</comment>
<evidence type="ECO:0000313" key="6">
    <source>
        <dbReference type="EMBL" id="PFG74267.1"/>
    </source>
</evidence>
<comment type="function">
    <text evidence="4">Catalyzes the reversible phosphorylation of S-methyl-5'-thioadenosine (MTA) to adenine and 5-methylthioribose-1-phosphate. Involved in the breakdown of MTA, a major by-product of polyamine biosynthesis. Responsible for the first step in the methionine salvage pathway after MTA has been generated from S-adenosylmethionine. Has broad substrate specificity with 6-aminopurine nucleosides as preferred substrates.</text>
</comment>
<dbReference type="GO" id="GO:0006166">
    <property type="term" value="P:purine ribonucleoside salvage"/>
    <property type="evidence" value="ECO:0007669"/>
    <property type="project" value="UniProtKB-KW"/>
</dbReference>
<dbReference type="PANTHER" id="PTHR42679:SF2">
    <property type="entry name" value="S-METHYL-5'-THIOADENOSINE PHOSPHORYLASE"/>
    <property type="match status" value="1"/>
</dbReference>
<dbReference type="HAMAP" id="MF_01963">
    <property type="entry name" value="MTAP"/>
    <property type="match status" value="1"/>
</dbReference>
<comment type="similarity">
    <text evidence="4">Belongs to the PNP/MTAP phosphorylase family. MTAP subfamily.</text>
</comment>
<organism evidence="6 7">
    <name type="scientific">Tepidiforma thermophila (strain KCTC 52669 / CGMCC 1.13589 / G233)</name>
    <dbReference type="NCBI Taxonomy" id="2761530"/>
    <lineage>
        <taxon>Bacteria</taxon>
        <taxon>Bacillati</taxon>
        <taxon>Chloroflexota</taxon>
        <taxon>Tepidiformia</taxon>
        <taxon>Tepidiformales</taxon>
        <taxon>Tepidiformaceae</taxon>
        <taxon>Tepidiforma</taxon>
    </lineage>
</organism>
<reference evidence="6 7" key="1">
    <citation type="submission" date="2017-09" db="EMBL/GenBank/DDBJ databases">
        <title>Sequencing the genomes of two abundant thermophiles in Great Basin hot springs: Thermocrinis jamiesonii and novel Chloroflexi Thermoflexus hugenholtzii.</title>
        <authorList>
            <person name="Hedlund B."/>
        </authorList>
    </citation>
    <scope>NUCLEOTIDE SEQUENCE [LARGE SCALE GENOMIC DNA]</scope>
    <source>
        <strain evidence="6 7">G233</strain>
    </source>
</reference>
<feature type="binding site" evidence="4">
    <location>
        <position position="14"/>
    </location>
    <ligand>
        <name>phosphate</name>
        <dbReference type="ChEBI" id="CHEBI:43474"/>
    </ligand>
</feature>
<dbReference type="GO" id="GO:0019509">
    <property type="term" value="P:L-methionine salvage from methylthioadenosine"/>
    <property type="evidence" value="ECO:0007669"/>
    <property type="project" value="UniProtKB-UniRule"/>
</dbReference>
<keyword evidence="1 4" id="KW-0328">Glycosyltransferase</keyword>
<feature type="binding site" evidence="4">
    <location>
        <begin position="89"/>
        <end position="90"/>
    </location>
    <ligand>
        <name>phosphate</name>
        <dbReference type="ChEBI" id="CHEBI:43474"/>
    </ligand>
</feature>
<feature type="site" description="Important for substrate specificity" evidence="4">
    <location>
        <position position="169"/>
    </location>
</feature>
<evidence type="ECO:0000256" key="4">
    <source>
        <dbReference type="HAMAP-Rule" id="MF_01963"/>
    </source>
</evidence>
<dbReference type="EC" id="2.4.2.28" evidence="4"/>
<dbReference type="FunFam" id="3.40.50.1580:FF:000012">
    <property type="entry name" value="Probable 6-oxopurine nucleoside phosphorylase"/>
    <property type="match status" value="1"/>
</dbReference>
<dbReference type="GO" id="GO:0017061">
    <property type="term" value="F:S-methyl-5-thioadenosine phosphorylase activity"/>
    <property type="evidence" value="ECO:0007669"/>
    <property type="project" value="UniProtKB-UniRule"/>
</dbReference>
<feature type="binding site" evidence="4">
    <location>
        <position position="188"/>
    </location>
    <ligand>
        <name>phosphate</name>
        <dbReference type="ChEBI" id="CHEBI:43474"/>
    </ligand>
</feature>
<feature type="domain" description="Nucleoside phosphorylase" evidence="5">
    <location>
        <begin position="8"/>
        <end position="242"/>
    </location>
</feature>
<evidence type="ECO:0000256" key="3">
    <source>
        <dbReference type="ARBA" id="ARBA00022726"/>
    </source>
</evidence>
<proteinExistence type="inferred from homology"/>
<keyword evidence="3 4" id="KW-0660">Purine salvage</keyword>
<dbReference type="InterPro" id="IPR035994">
    <property type="entry name" value="Nucleoside_phosphorylase_sf"/>
</dbReference>
<dbReference type="NCBIfam" id="NF006599">
    <property type="entry name" value="PRK09136.1"/>
    <property type="match status" value="1"/>
</dbReference>
<gene>
    <name evidence="4" type="primary">mtnP</name>
    <name evidence="6" type="ORF">A9A59_1482</name>
</gene>
<feature type="site" description="Important for substrate specificity" evidence="4">
    <location>
        <position position="224"/>
    </location>
</feature>
<comment type="subunit">
    <text evidence="4">Homohexamer. Dimer of a homotrimer.</text>
</comment>
<comment type="caution">
    <text evidence="6">The sequence shown here is derived from an EMBL/GenBank/DDBJ whole genome shotgun (WGS) entry which is preliminary data.</text>
</comment>
<dbReference type="Pfam" id="PF01048">
    <property type="entry name" value="PNP_UDP_1"/>
    <property type="match status" value="1"/>
</dbReference>
<dbReference type="Gene3D" id="3.40.50.1580">
    <property type="entry name" value="Nucleoside phosphorylase domain"/>
    <property type="match status" value="1"/>
</dbReference>
<accession>A0A2A9HE26</accession>
<evidence type="ECO:0000256" key="2">
    <source>
        <dbReference type="ARBA" id="ARBA00022679"/>
    </source>
</evidence>
<dbReference type="NCBIfam" id="TIGR01694">
    <property type="entry name" value="MTAP"/>
    <property type="match status" value="1"/>
</dbReference>
<evidence type="ECO:0000313" key="7">
    <source>
        <dbReference type="Proteomes" id="UP000223071"/>
    </source>
</evidence>
<dbReference type="InterPro" id="IPR000845">
    <property type="entry name" value="Nucleoside_phosphorylase_d"/>
</dbReference>
<feature type="binding site" evidence="4">
    <location>
        <position position="187"/>
    </location>
    <ligand>
        <name>substrate</name>
    </ligand>
</feature>
<dbReference type="SUPFAM" id="SSF53167">
    <property type="entry name" value="Purine and uridine phosphorylases"/>
    <property type="match status" value="1"/>
</dbReference>
<comment type="catalytic activity">
    <reaction evidence="4">
        <text>S-methyl-5'-thioadenosine + phosphate = 5-(methylsulfanyl)-alpha-D-ribose 1-phosphate + adenine</text>
        <dbReference type="Rhea" id="RHEA:11852"/>
        <dbReference type="ChEBI" id="CHEBI:16708"/>
        <dbReference type="ChEBI" id="CHEBI:17509"/>
        <dbReference type="ChEBI" id="CHEBI:43474"/>
        <dbReference type="ChEBI" id="CHEBI:58533"/>
        <dbReference type="EC" id="2.4.2.28"/>
    </reaction>
</comment>
<dbReference type="PANTHER" id="PTHR42679">
    <property type="entry name" value="S-METHYL-5'-THIOADENOSINE PHOSPHORYLASE"/>
    <property type="match status" value="1"/>
</dbReference>
<name>A0A2A9HE26_TEPT2</name>
<dbReference type="AlphaFoldDB" id="A0A2A9HE26"/>
<evidence type="ECO:0000259" key="5">
    <source>
        <dbReference type="Pfam" id="PF01048"/>
    </source>
</evidence>
<dbReference type="RefSeq" id="WP_098503662.1">
    <property type="nucleotide sequence ID" value="NZ_PDJQ01000001.1"/>
</dbReference>
<dbReference type="EMBL" id="PDJQ01000001">
    <property type="protein sequence ID" value="PFG74267.1"/>
    <property type="molecule type" value="Genomic_DNA"/>
</dbReference>
<evidence type="ECO:0000256" key="1">
    <source>
        <dbReference type="ARBA" id="ARBA00022676"/>
    </source>
</evidence>
<dbReference type="GO" id="GO:0005829">
    <property type="term" value="C:cytosol"/>
    <property type="evidence" value="ECO:0007669"/>
    <property type="project" value="TreeGrafter"/>
</dbReference>
<dbReference type="CDD" id="cd09010">
    <property type="entry name" value="MTAP_SsMTAPII_like_MTIP"/>
    <property type="match status" value="1"/>
</dbReference>